<accession>A0A8S3RJA1</accession>
<gene>
    <name evidence="2" type="ORF">MEDL_23560</name>
</gene>
<evidence type="ECO:0000313" key="3">
    <source>
        <dbReference type="Proteomes" id="UP000683360"/>
    </source>
</evidence>
<feature type="coiled-coil region" evidence="1">
    <location>
        <begin position="219"/>
        <end position="246"/>
    </location>
</feature>
<evidence type="ECO:0000256" key="1">
    <source>
        <dbReference type="SAM" id="Coils"/>
    </source>
</evidence>
<reference evidence="2" key="1">
    <citation type="submission" date="2021-03" db="EMBL/GenBank/DDBJ databases">
        <authorList>
            <person name="Bekaert M."/>
        </authorList>
    </citation>
    <scope>NUCLEOTIDE SEQUENCE</scope>
</reference>
<organism evidence="2 3">
    <name type="scientific">Mytilus edulis</name>
    <name type="common">Blue mussel</name>
    <dbReference type="NCBI Taxonomy" id="6550"/>
    <lineage>
        <taxon>Eukaryota</taxon>
        <taxon>Metazoa</taxon>
        <taxon>Spiralia</taxon>
        <taxon>Lophotrochozoa</taxon>
        <taxon>Mollusca</taxon>
        <taxon>Bivalvia</taxon>
        <taxon>Autobranchia</taxon>
        <taxon>Pteriomorphia</taxon>
        <taxon>Mytilida</taxon>
        <taxon>Mytiloidea</taxon>
        <taxon>Mytilidae</taxon>
        <taxon>Mytilinae</taxon>
        <taxon>Mytilus</taxon>
    </lineage>
</organism>
<dbReference type="EMBL" id="CAJPWZ010001174">
    <property type="protein sequence ID" value="CAG2209445.1"/>
    <property type="molecule type" value="Genomic_DNA"/>
</dbReference>
<name>A0A8S3RJA1_MYTED</name>
<comment type="caution">
    <text evidence="2">The sequence shown here is derived from an EMBL/GenBank/DDBJ whole genome shotgun (WGS) entry which is preliminary data.</text>
</comment>
<dbReference type="Proteomes" id="UP000683360">
    <property type="component" value="Unassembled WGS sequence"/>
</dbReference>
<protein>
    <submittedName>
        <fullName evidence="2">Uncharacterized protein</fullName>
    </submittedName>
</protein>
<keyword evidence="3" id="KW-1185">Reference proteome</keyword>
<dbReference type="AlphaFoldDB" id="A0A8S3RJA1"/>
<sequence length="269" mass="30799">MKLTQGILESVETFKLAILTLVQHMQIAGDIDTSIEDTVTVNLKFESPLTLDQIAVLKDLFTKEKDSDNKDVQLPTEYSNEFSMEGAFINLQSQKITTPIRIPESCTLVSTTDDTSTSPYDSDSSVSLKDFDSASSSDIDYIDNTNSFPYHVISDSVLIESPKLSTKPAIASSEIMENRIKALENMTKNWDILEVYKMHETHERNFPKEQLTWSPCKSCEMKDAEIEVEEEIMQKYQQEMNQMRGLYKLKENIAEIKFVKFEMIHQLHV</sequence>
<proteinExistence type="predicted"/>
<keyword evidence="1" id="KW-0175">Coiled coil</keyword>
<evidence type="ECO:0000313" key="2">
    <source>
        <dbReference type="EMBL" id="CAG2209445.1"/>
    </source>
</evidence>